<dbReference type="EMBL" id="JAAGMN010006448">
    <property type="protein sequence ID" value="NEE16940.1"/>
    <property type="molecule type" value="Genomic_DNA"/>
</dbReference>
<protein>
    <recommendedName>
        <fullName evidence="4">pPIWI-RE three-gene island domain-containing protein</fullName>
    </recommendedName>
</protein>
<evidence type="ECO:0000259" key="1">
    <source>
        <dbReference type="Pfam" id="PF18154"/>
    </source>
</evidence>
<evidence type="ECO:0008006" key="4">
    <source>
        <dbReference type="Google" id="ProtNLM"/>
    </source>
</evidence>
<comment type="caution">
    <text evidence="3">The sequence shown here is derived from an EMBL/GenBank/DDBJ whole genome shotgun (WGS) entry which is preliminary data.</text>
</comment>
<feature type="non-terminal residue" evidence="3">
    <location>
        <position position="1"/>
    </location>
</feature>
<gene>
    <name evidence="3" type="ORF">G3M58_62055</name>
</gene>
<evidence type="ECO:0000313" key="3">
    <source>
        <dbReference type="EMBL" id="NEE16940.1"/>
    </source>
</evidence>
<organism evidence="3">
    <name type="scientific">Streptomyces sp. SID7499</name>
    <dbReference type="NCBI Taxonomy" id="2706086"/>
    <lineage>
        <taxon>Bacteria</taxon>
        <taxon>Bacillati</taxon>
        <taxon>Actinomycetota</taxon>
        <taxon>Actinomycetes</taxon>
        <taxon>Kitasatosporales</taxon>
        <taxon>Streptomycetaceae</taxon>
        <taxon>Streptomyces</taxon>
    </lineage>
</organism>
<feature type="domain" description="pPIWI-RE three-gene island" evidence="2">
    <location>
        <begin position="1"/>
        <end position="90"/>
    </location>
</feature>
<accession>A0A6G3XHD3</accession>
<dbReference type="InterPro" id="IPR041191">
    <property type="entry name" value="pPIWI_RE_Y"/>
</dbReference>
<sequence length="309" mass="34113">LPEMWEWCRSRTAADPLFGVPASFVAPDAKLVHPVGLMPTRTCLEVASHRHAAGVDAEVRTLLDELQARCDSDERFRRCRRFLARNPVVHQGDRFAVRRNKAGWNNDAWTRVRELYRPVPEFLYVDDVALRCPTCGLPALTHDRSVPLPGHPMGAEEAWCEGEECPRDGGLELIRKPKLALVQPRSLRVFLALPQAVEEAALSVLEAAGIGWSSVPGELGAYRLRVTGGETVDVRIRDRLEPGLLAAGIAHSPPSVDRTFVVVPQRLADRTGYRARFTSALPASLRERMVLTTPTGLVPGIRGEDQADA</sequence>
<dbReference type="InterPro" id="IPR040828">
    <property type="entry name" value="pPIWI_RE_REase"/>
</dbReference>
<reference evidence="3" key="1">
    <citation type="submission" date="2020-01" db="EMBL/GenBank/DDBJ databases">
        <title>Insect and environment-associated Actinomycetes.</title>
        <authorList>
            <person name="Currrie C."/>
            <person name="Chevrette M."/>
            <person name="Carlson C."/>
            <person name="Stubbendieck R."/>
            <person name="Wendt-Pienkowski E."/>
        </authorList>
    </citation>
    <scope>NUCLEOTIDE SEQUENCE</scope>
    <source>
        <strain evidence="3">SID7499</strain>
    </source>
</reference>
<evidence type="ECO:0000259" key="2">
    <source>
        <dbReference type="Pfam" id="PF18156"/>
    </source>
</evidence>
<proteinExistence type="predicted"/>
<dbReference type="Pfam" id="PF18156">
    <property type="entry name" value="pPIWI_RE_Y"/>
    <property type="match status" value="1"/>
</dbReference>
<name>A0A6G3XHD3_9ACTN</name>
<dbReference type="AlphaFoldDB" id="A0A6G3XHD3"/>
<dbReference type="Pfam" id="PF18154">
    <property type="entry name" value="pPIWI_RE_REase"/>
    <property type="match status" value="1"/>
</dbReference>
<feature type="domain" description="REase associating with pPIWI RE" evidence="1">
    <location>
        <begin position="202"/>
        <end position="299"/>
    </location>
</feature>